<reference evidence="5 6" key="2">
    <citation type="journal article" date="2018" name="Elife">
        <title>Firefly genomes illuminate parallel origins of bioluminescence in beetles.</title>
        <authorList>
            <person name="Fallon T.R."/>
            <person name="Lower S.E."/>
            <person name="Chang C.H."/>
            <person name="Bessho-Uehara M."/>
            <person name="Martin G.J."/>
            <person name="Bewick A.J."/>
            <person name="Behringer M."/>
            <person name="Debat H.J."/>
            <person name="Wong I."/>
            <person name="Day J.C."/>
            <person name="Suvorov A."/>
            <person name="Silva C.J."/>
            <person name="Stanger-Hall K.F."/>
            <person name="Hall D.W."/>
            <person name="Schmitz R.J."/>
            <person name="Nelson D.R."/>
            <person name="Lewis S.M."/>
            <person name="Shigenobu S."/>
            <person name="Bybee S.M."/>
            <person name="Larracuente A.M."/>
            <person name="Oba Y."/>
            <person name="Weng J.K."/>
        </authorList>
    </citation>
    <scope>NUCLEOTIDE SEQUENCE [LARGE SCALE GENOMIC DNA]</scope>
    <source>
        <strain evidence="5">1611_PpyrPB1</strain>
        <tissue evidence="5">Whole body</tissue>
    </source>
</reference>
<accession>A0A1Y1MJW7</accession>
<evidence type="ECO:0000259" key="3">
    <source>
        <dbReference type="Pfam" id="PF10170"/>
    </source>
</evidence>
<proteinExistence type="inferred from homology"/>
<dbReference type="PANTHER" id="PTHR31849">
    <property type="entry name" value="CYSTEINE-RICH PDF MOTIF DOMAIN-CONTAINING PROTEIN 1"/>
    <property type="match status" value="1"/>
</dbReference>
<evidence type="ECO:0000256" key="1">
    <source>
        <dbReference type="ARBA" id="ARBA00007917"/>
    </source>
</evidence>
<dbReference type="FunCoup" id="A0A1Y1MJW7">
    <property type="interactions" value="6"/>
</dbReference>
<reference evidence="5" key="3">
    <citation type="submission" date="2019-08" db="EMBL/GenBank/DDBJ databases">
        <authorList>
            <consortium name="Photinus pyralis genome working group"/>
            <person name="Fallon T.R."/>
            <person name="Sander Lower S.E."/>
            <person name="Weng J.-K."/>
        </authorList>
    </citation>
    <scope>NUCLEOTIDE SEQUENCE</scope>
    <source>
        <strain evidence="5">1611_PpyrPB1</strain>
        <tissue evidence="5">Whole body</tissue>
    </source>
</reference>
<evidence type="ECO:0000256" key="2">
    <source>
        <dbReference type="ARBA" id="ARBA00014801"/>
    </source>
</evidence>
<evidence type="ECO:0000313" key="5">
    <source>
        <dbReference type="EMBL" id="KAB0803574.1"/>
    </source>
</evidence>
<dbReference type="AlphaFoldDB" id="A0A1Y1MJW7"/>
<dbReference type="Pfam" id="PF10170">
    <property type="entry name" value="C6_DPF"/>
    <property type="match status" value="1"/>
</dbReference>
<feature type="domain" description="Cysteine-rich DPF motif" evidence="3">
    <location>
        <begin position="24"/>
        <end position="117"/>
    </location>
</feature>
<dbReference type="EMBL" id="GEZM01031377">
    <property type="protein sequence ID" value="JAV84930.1"/>
    <property type="molecule type" value="Transcribed_RNA"/>
</dbReference>
<dbReference type="PRINTS" id="PR01995">
    <property type="entry name" value="UPF0595"/>
</dbReference>
<dbReference type="EMBL" id="VVIM01000001">
    <property type="protein sequence ID" value="KAB0803574.1"/>
    <property type="molecule type" value="Genomic_DNA"/>
</dbReference>
<gene>
    <name evidence="5" type="ORF">PPYR_00544</name>
</gene>
<sequence length="121" mass="14227">MSGEDEKQPENTDEAEYSEEKRYFSCKLCNLHERYDYFGKSPEFVRNYKLKEDSYVLEDPFAPPKRGEYLILGAHCVQCKISVCKDSNCSFYINGTYCMPCAKSCRYNFPKLVQEKLNRII</sequence>
<reference evidence="4" key="1">
    <citation type="journal article" date="2016" name="Sci. Rep.">
        <title>Molecular characterization of firefly nuptial gifts: a multi-omics approach sheds light on postcopulatory sexual selection.</title>
        <authorList>
            <person name="Al-Wathiqui N."/>
            <person name="Fallon T.R."/>
            <person name="South A."/>
            <person name="Weng J.K."/>
            <person name="Lewis S.M."/>
        </authorList>
    </citation>
    <scope>NUCLEOTIDE SEQUENCE</scope>
</reference>
<dbReference type="InterPro" id="IPR042426">
    <property type="entry name" value="CDPF1"/>
</dbReference>
<dbReference type="InParanoid" id="A0A1Y1MJW7"/>
<dbReference type="Proteomes" id="UP000327044">
    <property type="component" value="Unassembled WGS sequence"/>
</dbReference>
<comment type="similarity">
    <text evidence="1">Belongs to the CDPF1 family.</text>
</comment>
<protein>
    <recommendedName>
        <fullName evidence="2">Cysteine-rich DPF motif domain-containing protein 1</fullName>
    </recommendedName>
</protein>
<evidence type="ECO:0000313" key="4">
    <source>
        <dbReference type="EMBL" id="JAV84930.1"/>
    </source>
</evidence>
<organism evidence="4">
    <name type="scientific">Photinus pyralis</name>
    <name type="common">Common eastern firefly</name>
    <name type="synonym">Lampyris pyralis</name>
    <dbReference type="NCBI Taxonomy" id="7054"/>
    <lineage>
        <taxon>Eukaryota</taxon>
        <taxon>Metazoa</taxon>
        <taxon>Ecdysozoa</taxon>
        <taxon>Arthropoda</taxon>
        <taxon>Hexapoda</taxon>
        <taxon>Insecta</taxon>
        <taxon>Pterygota</taxon>
        <taxon>Neoptera</taxon>
        <taxon>Endopterygota</taxon>
        <taxon>Coleoptera</taxon>
        <taxon>Polyphaga</taxon>
        <taxon>Elateriformia</taxon>
        <taxon>Elateroidea</taxon>
        <taxon>Lampyridae</taxon>
        <taxon>Lampyrinae</taxon>
        <taxon>Photinus</taxon>
    </lineage>
</organism>
<keyword evidence="6" id="KW-1185">Reference proteome</keyword>
<dbReference type="InterPro" id="IPR018785">
    <property type="entry name" value="CDPF1_dom"/>
</dbReference>
<name>A0A1Y1MJW7_PHOPY</name>
<dbReference type="PANTHER" id="PTHR31849:SF1">
    <property type="entry name" value="CYSTEINE-RICH DPF MOTIF DOMAIN-CONTAINING PROTEIN 1"/>
    <property type="match status" value="1"/>
</dbReference>
<evidence type="ECO:0000313" key="6">
    <source>
        <dbReference type="Proteomes" id="UP000327044"/>
    </source>
</evidence>